<organism evidence="2 3">
    <name type="scientific">Sphaerisporangium dianthi</name>
    <dbReference type="NCBI Taxonomy" id="1436120"/>
    <lineage>
        <taxon>Bacteria</taxon>
        <taxon>Bacillati</taxon>
        <taxon>Actinomycetota</taxon>
        <taxon>Actinomycetes</taxon>
        <taxon>Streptosporangiales</taxon>
        <taxon>Streptosporangiaceae</taxon>
        <taxon>Sphaerisporangium</taxon>
    </lineage>
</organism>
<dbReference type="Proteomes" id="UP001596004">
    <property type="component" value="Unassembled WGS sequence"/>
</dbReference>
<evidence type="ECO:0000256" key="1">
    <source>
        <dbReference type="SAM" id="MobiDB-lite"/>
    </source>
</evidence>
<evidence type="ECO:0000313" key="3">
    <source>
        <dbReference type="Proteomes" id="UP001596004"/>
    </source>
</evidence>
<gene>
    <name evidence="2" type="ORF">ACFO60_32275</name>
</gene>
<keyword evidence="3" id="KW-1185">Reference proteome</keyword>
<protein>
    <submittedName>
        <fullName evidence="2">SCO2522 family protein</fullName>
    </submittedName>
</protein>
<sequence>MSAGAVFGELAAQRRVVSTQLSHLSIELGHLYMEDFEQGFEAIAARFRRVGPWVDAVRHTREGLFPAQGTPRISTCFLIDDYFTRFSTPGEIVPMVIEAAAASGLTIDYLARESACARAGEVEPAKLVEDRLVVDPAPDTDGSRPPVTETGWLCNGQRSPEPDLTEAMGAAPAWRHPVQNAARRHSVFVDVELWDLDEKGERTWSCAFLASVWQLLRLGMLRSHGAEVLSPSPAATPYLDEWDALAPVTRLNEAAHPFSAYQTLSILPIRFLPIELAVRTILSQIAVDGEVRRQVAARSGAEGIPPADELVDRISYVFL</sequence>
<dbReference type="RefSeq" id="WP_380848074.1">
    <property type="nucleotide sequence ID" value="NZ_JBHSFP010000031.1"/>
</dbReference>
<proteinExistence type="predicted"/>
<dbReference type="NCBIfam" id="NF040566">
    <property type="entry name" value="SCO2522_fam"/>
    <property type="match status" value="1"/>
</dbReference>
<feature type="region of interest" description="Disordered" evidence="1">
    <location>
        <begin position="135"/>
        <end position="155"/>
    </location>
</feature>
<name>A0ABV9CRK2_9ACTN</name>
<reference evidence="3" key="1">
    <citation type="journal article" date="2019" name="Int. J. Syst. Evol. Microbiol.">
        <title>The Global Catalogue of Microorganisms (GCM) 10K type strain sequencing project: providing services to taxonomists for standard genome sequencing and annotation.</title>
        <authorList>
            <consortium name="The Broad Institute Genomics Platform"/>
            <consortium name="The Broad Institute Genome Sequencing Center for Infectious Disease"/>
            <person name="Wu L."/>
            <person name="Ma J."/>
        </authorList>
    </citation>
    <scope>NUCLEOTIDE SEQUENCE [LARGE SCALE GENOMIC DNA]</scope>
    <source>
        <strain evidence="3">CGMCC 4.7132</strain>
    </source>
</reference>
<accession>A0ABV9CRK2</accession>
<evidence type="ECO:0000313" key="2">
    <source>
        <dbReference type="EMBL" id="MFC4535465.1"/>
    </source>
</evidence>
<dbReference type="EMBL" id="JBHSFP010000031">
    <property type="protein sequence ID" value="MFC4535465.1"/>
    <property type="molecule type" value="Genomic_DNA"/>
</dbReference>
<dbReference type="InterPro" id="IPR049747">
    <property type="entry name" value="SCO2522-like"/>
</dbReference>
<comment type="caution">
    <text evidence="2">The sequence shown here is derived from an EMBL/GenBank/DDBJ whole genome shotgun (WGS) entry which is preliminary data.</text>
</comment>